<organism evidence="2 3">
    <name type="scientific">Genlisea aurea</name>
    <dbReference type="NCBI Taxonomy" id="192259"/>
    <lineage>
        <taxon>Eukaryota</taxon>
        <taxon>Viridiplantae</taxon>
        <taxon>Streptophyta</taxon>
        <taxon>Embryophyta</taxon>
        <taxon>Tracheophyta</taxon>
        <taxon>Spermatophyta</taxon>
        <taxon>Magnoliopsida</taxon>
        <taxon>eudicotyledons</taxon>
        <taxon>Gunneridae</taxon>
        <taxon>Pentapetalae</taxon>
        <taxon>asterids</taxon>
        <taxon>lamiids</taxon>
        <taxon>Lamiales</taxon>
        <taxon>Lentibulariaceae</taxon>
        <taxon>Genlisea</taxon>
    </lineage>
</organism>
<accession>S8C3K1</accession>
<dbReference type="AlphaFoldDB" id="S8C3K1"/>
<name>S8C3K1_9LAMI</name>
<dbReference type="EMBL" id="AUSU01006893">
    <property type="protein sequence ID" value="EPS61380.1"/>
    <property type="molecule type" value="Genomic_DNA"/>
</dbReference>
<evidence type="ECO:0000313" key="3">
    <source>
        <dbReference type="Proteomes" id="UP000015453"/>
    </source>
</evidence>
<feature type="transmembrane region" description="Helical" evidence="1">
    <location>
        <begin position="12"/>
        <end position="31"/>
    </location>
</feature>
<keyword evidence="3" id="KW-1185">Reference proteome</keyword>
<dbReference type="Proteomes" id="UP000015453">
    <property type="component" value="Unassembled WGS sequence"/>
</dbReference>
<dbReference type="InterPro" id="IPR040290">
    <property type="entry name" value="Prot_E6-like"/>
</dbReference>
<keyword evidence="1" id="KW-1133">Transmembrane helix</keyword>
<keyword evidence="1" id="KW-0812">Transmembrane</keyword>
<dbReference type="PANTHER" id="PTHR35274:SF2">
    <property type="entry name" value="E6-LIKE PROTEIN"/>
    <property type="match status" value="1"/>
</dbReference>
<evidence type="ECO:0000256" key="1">
    <source>
        <dbReference type="SAM" id="Phobius"/>
    </source>
</evidence>
<dbReference type="OrthoDB" id="1306371at2759"/>
<protein>
    <submittedName>
        <fullName evidence="2">Uncharacterized protein</fullName>
    </submittedName>
</protein>
<dbReference type="PANTHER" id="PTHR35274">
    <property type="entry name" value="E6-LIKE PROTEIN"/>
    <property type="match status" value="1"/>
</dbReference>
<evidence type="ECO:0000313" key="2">
    <source>
        <dbReference type="EMBL" id="EPS61380.1"/>
    </source>
</evidence>
<keyword evidence="1" id="KW-0472">Membrane</keyword>
<proteinExistence type="predicted"/>
<reference evidence="2 3" key="1">
    <citation type="journal article" date="2013" name="BMC Genomics">
        <title>The miniature genome of a carnivorous plant Genlisea aurea contains a low number of genes and short non-coding sequences.</title>
        <authorList>
            <person name="Leushkin E.V."/>
            <person name="Sutormin R.A."/>
            <person name="Nabieva E.R."/>
            <person name="Penin A.A."/>
            <person name="Kondrashov A.S."/>
            <person name="Logacheva M.D."/>
        </authorList>
    </citation>
    <scope>NUCLEOTIDE SEQUENCE [LARGE SCALE GENOMIC DNA]</scope>
</reference>
<gene>
    <name evidence="2" type="ORF">M569_13417</name>
</gene>
<comment type="caution">
    <text evidence="2">The sequence shown here is derived from an EMBL/GenBank/DDBJ whole genome shotgun (WGS) entry which is preliminary data.</text>
</comment>
<sequence length="246" mass="27124">MKRQESDAVKRIMAHNFALYSFFFAFLFLSLESQARLPQSFNKASAAADGDNSAAAAGDVSSVGVVNKEAQPSFVPENENPYGLYRRDSSSSSSAAAVDAAVESQKDFTLGNPHLPKNYNPVAYVTQPENFEPKGSYEGEVFQSSKTDDFAGGNRYYGGSSRENYFPAAGEFQPQGMSDTRAFQNGKYFYDVNAERFSSSHPYETLKAADPAFDRPYYGNRRNYGNEFSGAGEGYQFSQQNQGAWP</sequence>